<organism evidence="1 2">
    <name type="scientific">Catharanthus roseus</name>
    <name type="common">Madagascar periwinkle</name>
    <name type="synonym">Vinca rosea</name>
    <dbReference type="NCBI Taxonomy" id="4058"/>
    <lineage>
        <taxon>Eukaryota</taxon>
        <taxon>Viridiplantae</taxon>
        <taxon>Streptophyta</taxon>
        <taxon>Embryophyta</taxon>
        <taxon>Tracheophyta</taxon>
        <taxon>Spermatophyta</taxon>
        <taxon>Magnoliopsida</taxon>
        <taxon>eudicotyledons</taxon>
        <taxon>Gunneridae</taxon>
        <taxon>Pentapetalae</taxon>
        <taxon>asterids</taxon>
        <taxon>lamiids</taxon>
        <taxon>Gentianales</taxon>
        <taxon>Apocynaceae</taxon>
        <taxon>Rauvolfioideae</taxon>
        <taxon>Vinceae</taxon>
        <taxon>Catharanthinae</taxon>
        <taxon>Catharanthus</taxon>
    </lineage>
</organism>
<accession>A0ACC0AIU2</accession>
<protein>
    <submittedName>
        <fullName evidence="1">Uncharacterized protein</fullName>
    </submittedName>
</protein>
<evidence type="ECO:0000313" key="2">
    <source>
        <dbReference type="Proteomes" id="UP001060085"/>
    </source>
</evidence>
<reference evidence="2" key="1">
    <citation type="journal article" date="2023" name="Nat. Plants">
        <title>Single-cell RNA sequencing provides a high-resolution roadmap for understanding the multicellular compartmentation of specialized metabolism.</title>
        <authorList>
            <person name="Sun S."/>
            <person name="Shen X."/>
            <person name="Li Y."/>
            <person name="Li Y."/>
            <person name="Wang S."/>
            <person name="Li R."/>
            <person name="Zhang H."/>
            <person name="Shen G."/>
            <person name="Guo B."/>
            <person name="Wei J."/>
            <person name="Xu J."/>
            <person name="St-Pierre B."/>
            <person name="Chen S."/>
            <person name="Sun C."/>
        </authorList>
    </citation>
    <scope>NUCLEOTIDE SEQUENCE [LARGE SCALE GENOMIC DNA]</scope>
</reference>
<gene>
    <name evidence="1" type="ORF">M9H77_29324</name>
</gene>
<evidence type="ECO:0000313" key="1">
    <source>
        <dbReference type="EMBL" id="KAI5660531.1"/>
    </source>
</evidence>
<name>A0ACC0AIU2_CATRO</name>
<dbReference type="Proteomes" id="UP001060085">
    <property type="component" value="Linkage Group LG06"/>
</dbReference>
<keyword evidence="2" id="KW-1185">Reference proteome</keyword>
<dbReference type="EMBL" id="CM044706">
    <property type="protein sequence ID" value="KAI5660531.1"/>
    <property type="molecule type" value="Genomic_DNA"/>
</dbReference>
<sequence length="126" mass="13797">MATTATAFCNFRPSPVVCSAAQSNPNGKKLPASSSSSSSSSKWWTPLFGISSDPDYIQSSGNTKKEQPVQFEGETAGRSRSKFSVGCFTEEKAKELRRKTIETSTFHDIMYHSAIASRLASDVYER</sequence>
<proteinExistence type="predicted"/>
<comment type="caution">
    <text evidence="1">The sequence shown here is derived from an EMBL/GenBank/DDBJ whole genome shotgun (WGS) entry which is preliminary data.</text>
</comment>